<feature type="compositionally biased region" description="Polar residues" evidence="1">
    <location>
        <begin position="837"/>
        <end position="863"/>
    </location>
</feature>
<feature type="compositionally biased region" description="Polar residues" evidence="1">
    <location>
        <begin position="548"/>
        <end position="573"/>
    </location>
</feature>
<name>A0AAN6JS88_9BASI</name>
<dbReference type="Proteomes" id="UP001176517">
    <property type="component" value="Unassembled WGS sequence"/>
</dbReference>
<feature type="compositionally biased region" description="Basic and acidic residues" evidence="1">
    <location>
        <begin position="248"/>
        <end position="262"/>
    </location>
</feature>
<gene>
    <name evidence="2" type="ORF">OC846_002884</name>
</gene>
<accession>A0AAN6JS88</accession>
<comment type="caution">
    <text evidence="2">The sequence shown here is derived from an EMBL/GenBank/DDBJ whole genome shotgun (WGS) entry which is preliminary data.</text>
</comment>
<feature type="region of interest" description="Disordered" evidence="1">
    <location>
        <begin position="445"/>
        <end position="763"/>
    </location>
</feature>
<feature type="region of interest" description="Disordered" evidence="1">
    <location>
        <begin position="392"/>
        <end position="411"/>
    </location>
</feature>
<proteinExistence type="predicted"/>
<sequence length="909" mass="99281">MATFEGVSAQSSSQPKSSGSSRNLQFGIGRPGPSSGFDHYQPFYEDREMAMFHPQPCPWQIKRDEACGKKYATLDHLYRHVLQAHLQPLHGTVATSSRKPFKLFACKWVSGAKACTYAPKTSQDLAKHVEKEHFDVYSAACQYPDCQLYEFKDRRSRNEHHEREHRGKIKANGKQKGTEPEVKKRTRLVPAPMDEERWKRETLEDLLLALPDVSGLGYQPSTKARHPFDPGVEVPFWVECLVPIGRSGKEKPAQAAKAREDSTSSQSSIGHVGHGVRALTARTDQANVPQTVESDTSSSSDDADEEDDDDVSIFIMSSRRRSNPRSTLAFVASRSTPVLPQKKRPDELTRNPGLSLPHVPLTFQVASDPATTGPDGVKRYRRHPLLKVLDEAEEGGEDSGDESDSSVQNNSRWLAGVKSAFVERGLTMELWRKEQRKMRRMLYPEHPDAGLDSDGDDTPRAQAAGARPEYSAAPFRTANGDPTRSNPPVSAPQKHAPTLPESVLSALPDIPRRAESSRLLLPTIPKKAAVPPVPPPVRTQADAARPTSALSSSRTGPPSHPQTKLGQSPQSIPTRPVLNPASDVRTIPASSGSHEGSKNNRSWDDTASMRQKPVAMDEDRAVPCHTGKVSNQQPAPSNGLPKPSSRSPNISGSIKADPHGKIFDHIGDLLVQNEQENTTRKRVVAEKQALREKGKSADDAIAISSGSEAEDDGSRSAKKPRIAQSKAEPRELVAESGPRRKGTVIGGDSKRATSPVRPSPALEKIKEVVDATSSANLASGGADADVWKKLQRVANFAGRIPSSRQWQDPHDSDEMDELEDSQASRSDRRLSPSRSPQISQSLPVQMNTPSRSNSVASSVQQQPEAADSAIPPIPRIRDVKMAAATRTPDRSASTRPEPMIIDLTMDDSD</sequence>
<feature type="region of interest" description="Disordered" evidence="1">
    <location>
        <begin position="325"/>
        <end position="357"/>
    </location>
</feature>
<feature type="compositionally biased region" description="Basic and acidic residues" evidence="1">
    <location>
        <begin position="656"/>
        <end position="667"/>
    </location>
</feature>
<evidence type="ECO:0000313" key="3">
    <source>
        <dbReference type="Proteomes" id="UP001176517"/>
    </source>
</evidence>
<evidence type="ECO:0000313" key="2">
    <source>
        <dbReference type="EMBL" id="KAK0552480.1"/>
    </source>
</evidence>
<feature type="compositionally biased region" description="Low complexity" evidence="1">
    <location>
        <begin position="8"/>
        <end position="21"/>
    </location>
</feature>
<feature type="compositionally biased region" description="Low complexity" evidence="1">
    <location>
        <begin position="291"/>
        <end position="300"/>
    </location>
</feature>
<organism evidence="2 3">
    <name type="scientific">Tilletia horrida</name>
    <dbReference type="NCBI Taxonomy" id="155126"/>
    <lineage>
        <taxon>Eukaryota</taxon>
        <taxon>Fungi</taxon>
        <taxon>Dikarya</taxon>
        <taxon>Basidiomycota</taxon>
        <taxon>Ustilaginomycotina</taxon>
        <taxon>Exobasidiomycetes</taxon>
        <taxon>Tilletiales</taxon>
        <taxon>Tilletiaceae</taxon>
        <taxon>Tilletia</taxon>
    </lineage>
</organism>
<feature type="region of interest" description="Disordered" evidence="1">
    <location>
        <begin position="248"/>
        <end position="308"/>
    </location>
</feature>
<dbReference type="AlphaFoldDB" id="A0AAN6JS88"/>
<feature type="region of interest" description="Disordered" evidence="1">
    <location>
        <begin position="797"/>
        <end position="909"/>
    </location>
</feature>
<evidence type="ECO:0000256" key="1">
    <source>
        <dbReference type="SAM" id="MobiDB-lite"/>
    </source>
</evidence>
<feature type="compositionally biased region" description="Basic and acidic residues" evidence="1">
    <location>
        <begin position="595"/>
        <end position="604"/>
    </location>
</feature>
<feature type="compositionally biased region" description="Basic and acidic residues" evidence="1">
    <location>
        <begin position="677"/>
        <end position="698"/>
    </location>
</feature>
<protein>
    <submittedName>
        <fullName evidence="2">Uncharacterized protein</fullName>
    </submittedName>
</protein>
<feature type="region of interest" description="Disordered" evidence="1">
    <location>
        <begin position="155"/>
        <end position="182"/>
    </location>
</feature>
<reference evidence="2" key="1">
    <citation type="journal article" date="2023" name="PhytoFront">
        <title>Draft Genome Resources of Seven Strains of Tilletia horrida, Causal Agent of Kernel Smut of Rice.</title>
        <authorList>
            <person name="Khanal S."/>
            <person name="Antony Babu S."/>
            <person name="Zhou X.G."/>
        </authorList>
    </citation>
    <scope>NUCLEOTIDE SEQUENCE</scope>
    <source>
        <strain evidence="2">TX6</strain>
    </source>
</reference>
<feature type="compositionally biased region" description="Acidic residues" evidence="1">
    <location>
        <begin position="392"/>
        <end position="404"/>
    </location>
</feature>
<keyword evidence="3" id="KW-1185">Reference proteome</keyword>
<dbReference type="EMBL" id="JAPDMZ010000062">
    <property type="protein sequence ID" value="KAK0552480.1"/>
    <property type="molecule type" value="Genomic_DNA"/>
</dbReference>
<feature type="region of interest" description="Disordered" evidence="1">
    <location>
        <begin position="1"/>
        <end position="35"/>
    </location>
</feature>